<dbReference type="EMBL" id="CAKMRJ010000002">
    <property type="protein sequence ID" value="CAH1417362.1"/>
    <property type="molecule type" value="Genomic_DNA"/>
</dbReference>
<reference evidence="2 4" key="1">
    <citation type="submission" date="2022-01" db="EMBL/GenBank/DDBJ databases">
        <authorList>
            <person name="Xiong W."/>
            <person name="Schranz E."/>
        </authorList>
    </citation>
    <scope>NUCLEOTIDE SEQUENCE [LARGE SCALE GENOMIC DNA]</scope>
</reference>
<keyword evidence="4" id="KW-1185">Reference proteome</keyword>
<proteinExistence type="predicted"/>
<dbReference type="Proteomes" id="UP001157418">
    <property type="component" value="Unassembled WGS sequence"/>
</dbReference>
<evidence type="ECO:0000313" key="3">
    <source>
        <dbReference type="EMBL" id="CAH1429807.1"/>
    </source>
</evidence>
<sequence>MPPTTFSTIYNGLTTFSTITINPTPFPSPPISGLTFWSSTVVLPGLRLRFRFFPNPYEMASISSSPRTVEEIFKYYSRRHGMEGKTMRDMKSEDMIMQNRRSRTKGGNCNSSQRKSSSRELKRVKEDLDSAKKKCCELEEENKIPREVNEMEKGDHPAHDDDDMIQIWLEMLLEEKGRLAHENSVYAHENMHLRELIEYHQLKTSLLKNAMKSYIYDVDPSLASCGIAIAKQLAQVDCHVLEAPKVSQMSAIREELRDNDEVAAFERKMQDAGMPQNIWKHAHKELRKVKNMQAHGIVAHVFTLSFLLICHGRQEETTIEEVELNL</sequence>
<name>A0AAU9LUX0_9ASTR</name>
<gene>
    <name evidence="3" type="ORF">LVIROSA_LOCUS16639</name>
    <name evidence="2" type="ORF">LVIROSA_LOCUS5048</name>
</gene>
<dbReference type="PANTHER" id="PTHR31016">
    <property type="entry name" value="OS04G0228100 PROTEIN"/>
    <property type="match status" value="1"/>
</dbReference>
<accession>A0AAU9LUX0</accession>
<evidence type="ECO:0000313" key="2">
    <source>
        <dbReference type="EMBL" id="CAH1417362.1"/>
    </source>
</evidence>
<dbReference type="EMBL" id="CAKMRJ010003126">
    <property type="protein sequence ID" value="CAH1429807.1"/>
    <property type="molecule type" value="Genomic_DNA"/>
</dbReference>
<evidence type="ECO:0000256" key="1">
    <source>
        <dbReference type="SAM" id="MobiDB-lite"/>
    </source>
</evidence>
<evidence type="ECO:0000313" key="4">
    <source>
        <dbReference type="Proteomes" id="UP001157418"/>
    </source>
</evidence>
<dbReference type="AlphaFoldDB" id="A0AAU9LUX0"/>
<organism evidence="2 4">
    <name type="scientific">Lactuca virosa</name>
    <dbReference type="NCBI Taxonomy" id="75947"/>
    <lineage>
        <taxon>Eukaryota</taxon>
        <taxon>Viridiplantae</taxon>
        <taxon>Streptophyta</taxon>
        <taxon>Embryophyta</taxon>
        <taxon>Tracheophyta</taxon>
        <taxon>Spermatophyta</taxon>
        <taxon>Magnoliopsida</taxon>
        <taxon>eudicotyledons</taxon>
        <taxon>Gunneridae</taxon>
        <taxon>Pentapetalae</taxon>
        <taxon>asterids</taxon>
        <taxon>campanulids</taxon>
        <taxon>Asterales</taxon>
        <taxon>Asteraceae</taxon>
        <taxon>Cichorioideae</taxon>
        <taxon>Cichorieae</taxon>
        <taxon>Lactucinae</taxon>
        <taxon>Lactuca</taxon>
    </lineage>
</organism>
<dbReference type="PANTHER" id="PTHR31016:SF20">
    <property type="entry name" value="HEAT-INDUCIBLE TRANSCRIPTION REPRESSOR-RELATED"/>
    <property type="match status" value="1"/>
</dbReference>
<feature type="compositionally biased region" description="Basic and acidic residues" evidence="1">
    <location>
        <begin position="117"/>
        <end position="126"/>
    </location>
</feature>
<protein>
    <submittedName>
        <fullName evidence="2">Uncharacterized protein</fullName>
    </submittedName>
</protein>
<feature type="region of interest" description="Disordered" evidence="1">
    <location>
        <begin position="98"/>
        <end position="126"/>
    </location>
</feature>
<comment type="caution">
    <text evidence="2">The sequence shown here is derived from an EMBL/GenBank/DDBJ whole genome shotgun (WGS) entry which is preliminary data.</text>
</comment>
<feature type="compositionally biased region" description="Polar residues" evidence="1">
    <location>
        <begin position="105"/>
        <end position="115"/>
    </location>
</feature>